<evidence type="ECO:0000256" key="1">
    <source>
        <dbReference type="ARBA" id="ARBA00022574"/>
    </source>
</evidence>
<dbReference type="SUPFAM" id="SSF50978">
    <property type="entry name" value="WD40 repeat-like"/>
    <property type="match status" value="1"/>
</dbReference>
<dbReference type="PANTHER" id="PTHR22847">
    <property type="entry name" value="WD40 REPEAT PROTEIN"/>
    <property type="match status" value="1"/>
</dbReference>
<dbReference type="PROSITE" id="PS50082">
    <property type="entry name" value="WD_REPEATS_2"/>
    <property type="match status" value="1"/>
</dbReference>
<dbReference type="Proteomes" id="UP001175228">
    <property type="component" value="Unassembled WGS sequence"/>
</dbReference>
<dbReference type="Gene3D" id="2.130.10.10">
    <property type="entry name" value="YVTN repeat-like/Quinoprotein amine dehydrogenase"/>
    <property type="match status" value="2"/>
</dbReference>
<comment type="caution">
    <text evidence="4">The sequence shown here is derived from an EMBL/GenBank/DDBJ whole genome shotgun (WGS) entry which is preliminary data.</text>
</comment>
<dbReference type="InterPro" id="IPR001680">
    <property type="entry name" value="WD40_rpt"/>
</dbReference>
<proteinExistence type="predicted"/>
<dbReference type="InterPro" id="IPR015943">
    <property type="entry name" value="WD40/YVTN_repeat-like_dom_sf"/>
</dbReference>
<protein>
    <submittedName>
        <fullName evidence="4">WD40-repeat-containing domain protein</fullName>
    </submittedName>
</protein>
<accession>A0AA39QP70</accession>
<dbReference type="PANTHER" id="PTHR22847:SF637">
    <property type="entry name" value="WD REPEAT DOMAIN 5B"/>
    <property type="match status" value="1"/>
</dbReference>
<keyword evidence="5" id="KW-1185">Reference proteome</keyword>
<dbReference type="SMART" id="SM00320">
    <property type="entry name" value="WD40"/>
    <property type="match status" value="3"/>
</dbReference>
<sequence length="409" mass="45246">MSEVETGYTLMHRMQVDSSVNCLKFWQNGEALISGDDDQVVRYWDLTTGVCVQSIRDRAWGQVTAIDIIEDGQPSAPRPAILFIGTGRGIVSIMSMSRRIPEFDVQSKLNITLFDSPVESQAIDIINKRFAVSSRTGIIRIYTIQNSISLSPQPIWSLAVDDIPRSVLFYGANNSQLVIHSLYTSAVMCHDAVTGEHISTRHLAGGIGSAVFSPDHRSMVIHNLLEDDIDIYSPVNSPKPTLTLGLNDYLGYPKQCAFGEDRARVLVCGDLHGSLHVFDAVSGKHLQTLEHEAAFGRIQVVTTFSSSTTYLIASGEAVPSSASICLWSKSIRTKRGRDREDPQVPITLRRQSSPTTALPTMVAGSLEAKATDMFWKFIFLILIWACKDKIGTALWVGWRVVADFIKERL</sequence>
<dbReference type="InterPro" id="IPR036322">
    <property type="entry name" value="WD40_repeat_dom_sf"/>
</dbReference>
<dbReference type="Pfam" id="PF00400">
    <property type="entry name" value="WD40"/>
    <property type="match status" value="1"/>
</dbReference>
<evidence type="ECO:0000256" key="2">
    <source>
        <dbReference type="ARBA" id="ARBA00022737"/>
    </source>
</evidence>
<keyword evidence="2" id="KW-0677">Repeat</keyword>
<evidence type="ECO:0000313" key="4">
    <source>
        <dbReference type="EMBL" id="KAK0505535.1"/>
    </source>
</evidence>
<gene>
    <name evidence="4" type="ORF">EDD18DRAFT_1129604</name>
</gene>
<name>A0AA39QP70_9AGAR</name>
<organism evidence="4 5">
    <name type="scientific">Armillaria luteobubalina</name>
    <dbReference type="NCBI Taxonomy" id="153913"/>
    <lineage>
        <taxon>Eukaryota</taxon>
        <taxon>Fungi</taxon>
        <taxon>Dikarya</taxon>
        <taxon>Basidiomycota</taxon>
        <taxon>Agaricomycotina</taxon>
        <taxon>Agaricomycetes</taxon>
        <taxon>Agaricomycetidae</taxon>
        <taxon>Agaricales</taxon>
        <taxon>Marasmiineae</taxon>
        <taxon>Physalacriaceae</taxon>
        <taxon>Armillaria</taxon>
    </lineage>
</organism>
<keyword evidence="1 3" id="KW-0853">WD repeat</keyword>
<dbReference type="EMBL" id="JAUEPU010000002">
    <property type="protein sequence ID" value="KAK0505535.1"/>
    <property type="molecule type" value="Genomic_DNA"/>
</dbReference>
<feature type="repeat" description="WD" evidence="3">
    <location>
        <begin position="18"/>
        <end position="54"/>
    </location>
</feature>
<dbReference type="GO" id="GO:1990234">
    <property type="term" value="C:transferase complex"/>
    <property type="evidence" value="ECO:0007669"/>
    <property type="project" value="UniProtKB-ARBA"/>
</dbReference>
<evidence type="ECO:0000313" key="5">
    <source>
        <dbReference type="Proteomes" id="UP001175228"/>
    </source>
</evidence>
<dbReference type="AlphaFoldDB" id="A0AA39QP70"/>
<evidence type="ECO:0000256" key="3">
    <source>
        <dbReference type="PROSITE-ProRule" id="PRU00221"/>
    </source>
</evidence>
<reference evidence="4" key="1">
    <citation type="submission" date="2023-06" db="EMBL/GenBank/DDBJ databases">
        <authorList>
            <consortium name="Lawrence Berkeley National Laboratory"/>
            <person name="Ahrendt S."/>
            <person name="Sahu N."/>
            <person name="Indic B."/>
            <person name="Wong-Bajracharya J."/>
            <person name="Merenyi Z."/>
            <person name="Ke H.-M."/>
            <person name="Monk M."/>
            <person name="Kocsube S."/>
            <person name="Drula E."/>
            <person name="Lipzen A."/>
            <person name="Balint B."/>
            <person name="Henrissat B."/>
            <person name="Andreopoulos B."/>
            <person name="Martin F.M."/>
            <person name="Harder C.B."/>
            <person name="Rigling D."/>
            <person name="Ford K.L."/>
            <person name="Foster G.D."/>
            <person name="Pangilinan J."/>
            <person name="Papanicolaou A."/>
            <person name="Barry K."/>
            <person name="LaButti K."/>
            <person name="Viragh M."/>
            <person name="Koriabine M."/>
            <person name="Yan M."/>
            <person name="Riley R."/>
            <person name="Champramary S."/>
            <person name="Plett K.L."/>
            <person name="Tsai I.J."/>
            <person name="Slot J."/>
            <person name="Sipos G."/>
            <person name="Plett J."/>
            <person name="Nagy L.G."/>
            <person name="Grigoriev I.V."/>
        </authorList>
    </citation>
    <scope>NUCLEOTIDE SEQUENCE</scope>
    <source>
        <strain evidence="4">HWK02</strain>
    </source>
</reference>